<name>A0A927F9E5_9BACT</name>
<evidence type="ECO:0000256" key="1">
    <source>
        <dbReference type="SAM" id="MobiDB-lite"/>
    </source>
</evidence>
<keyword evidence="3" id="KW-1185">Reference proteome</keyword>
<gene>
    <name evidence="2" type="ORF">IEN85_15565</name>
</gene>
<dbReference type="AlphaFoldDB" id="A0A927F9E5"/>
<dbReference type="Proteomes" id="UP000622317">
    <property type="component" value="Unassembled WGS sequence"/>
</dbReference>
<feature type="compositionally biased region" description="Basic and acidic residues" evidence="1">
    <location>
        <begin position="106"/>
        <end position="115"/>
    </location>
</feature>
<proteinExistence type="predicted"/>
<evidence type="ECO:0000313" key="3">
    <source>
        <dbReference type="Proteomes" id="UP000622317"/>
    </source>
</evidence>
<protein>
    <submittedName>
        <fullName evidence="2">Uncharacterized protein</fullName>
    </submittedName>
</protein>
<sequence>MKPRSRSLLILSTTLLVGMLLGALVHARFFDKRVKRMHRLSTPEGFVESYIRTIEPTSPEQEQAVREVVTVVASEVSASIKANKEEIGRRMEAMAKQLGPLLDEEQQARLQERRERHQQRR</sequence>
<organism evidence="2 3">
    <name type="scientific">Pelagicoccus enzymogenes</name>
    <dbReference type="NCBI Taxonomy" id="2773457"/>
    <lineage>
        <taxon>Bacteria</taxon>
        <taxon>Pseudomonadati</taxon>
        <taxon>Verrucomicrobiota</taxon>
        <taxon>Opitutia</taxon>
        <taxon>Puniceicoccales</taxon>
        <taxon>Pelagicoccaceae</taxon>
        <taxon>Pelagicoccus</taxon>
    </lineage>
</organism>
<accession>A0A927F9E5</accession>
<dbReference type="EMBL" id="JACYFG010000038">
    <property type="protein sequence ID" value="MBD5780917.1"/>
    <property type="molecule type" value="Genomic_DNA"/>
</dbReference>
<feature type="region of interest" description="Disordered" evidence="1">
    <location>
        <begin position="98"/>
        <end position="121"/>
    </location>
</feature>
<comment type="caution">
    <text evidence="2">The sequence shown here is derived from an EMBL/GenBank/DDBJ whole genome shotgun (WGS) entry which is preliminary data.</text>
</comment>
<evidence type="ECO:0000313" key="2">
    <source>
        <dbReference type="EMBL" id="MBD5780917.1"/>
    </source>
</evidence>
<dbReference type="RefSeq" id="WP_191618023.1">
    <property type="nucleotide sequence ID" value="NZ_JACYFG010000038.1"/>
</dbReference>
<reference evidence="2" key="1">
    <citation type="submission" date="2020-09" db="EMBL/GenBank/DDBJ databases">
        <title>Pelagicoccus enzymogenes sp. nov. with an EPS production, isolated from marine sediment.</title>
        <authorList>
            <person name="Feng X."/>
        </authorList>
    </citation>
    <scope>NUCLEOTIDE SEQUENCE</scope>
    <source>
        <strain evidence="2">NFK12</strain>
    </source>
</reference>